<accession>A0AAI8YZ18</accession>
<comment type="caution">
    <text evidence="1">The sequence shown here is derived from an EMBL/GenBank/DDBJ whole genome shotgun (WGS) entry which is preliminary data.</text>
</comment>
<reference evidence="1" key="1">
    <citation type="submission" date="2023-11" db="EMBL/GenBank/DDBJ databases">
        <authorList>
            <person name="Alioto T."/>
            <person name="Alioto T."/>
            <person name="Gomez Garrido J."/>
        </authorList>
    </citation>
    <scope>NUCLEOTIDE SEQUENCE</scope>
</reference>
<protein>
    <submittedName>
        <fullName evidence="1">Uncharacterized protein</fullName>
    </submittedName>
</protein>
<gene>
    <name evidence="1" type="ORF">LECACI_7A004584</name>
</gene>
<dbReference type="EMBL" id="CAVMBE010000025">
    <property type="protein sequence ID" value="CAK4016071.1"/>
    <property type="molecule type" value="Genomic_DNA"/>
</dbReference>
<dbReference type="AlphaFoldDB" id="A0AAI8YZ18"/>
<evidence type="ECO:0000313" key="2">
    <source>
        <dbReference type="Proteomes" id="UP001296104"/>
    </source>
</evidence>
<organism evidence="1 2">
    <name type="scientific">Lecanosticta acicola</name>
    <dbReference type="NCBI Taxonomy" id="111012"/>
    <lineage>
        <taxon>Eukaryota</taxon>
        <taxon>Fungi</taxon>
        <taxon>Dikarya</taxon>
        <taxon>Ascomycota</taxon>
        <taxon>Pezizomycotina</taxon>
        <taxon>Dothideomycetes</taxon>
        <taxon>Dothideomycetidae</taxon>
        <taxon>Mycosphaerellales</taxon>
        <taxon>Mycosphaerellaceae</taxon>
        <taxon>Lecanosticta</taxon>
    </lineage>
</organism>
<proteinExistence type="predicted"/>
<dbReference type="Proteomes" id="UP001296104">
    <property type="component" value="Unassembled WGS sequence"/>
</dbReference>
<name>A0AAI8YZ18_9PEZI</name>
<keyword evidence="2" id="KW-1185">Reference proteome</keyword>
<sequence>MAKSPIPSRDAHPTHTIVVSAILHRRLGPDDPFWESTIDPNSSAIPGPPPLQPKPLQWPQYLARRGPMYTGGPNLPTAFEEPDLAHITANRQIKDAPGAKGMVENRWRWKEDGPCMYGRRRADLDCQSD</sequence>
<evidence type="ECO:0000313" key="1">
    <source>
        <dbReference type="EMBL" id="CAK4016071.1"/>
    </source>
</evidence>